<gene>
    <name evidence="1" type="ORF">FA046_10365</name>
</gene>
<dbReference type="EMBL" id="SWBP01000003">
    <property type="protein sequence ID" value="TKB97757.1"/>
    <property type="molecule type" value="Genomic_DNA"/>
</dbReference>
<organism evidence="1 2">
    <name type="scientific">Pedobacter cryophilus</name>
    <dbReference type="NCBI Taxonomy" id="2571271"/>
    <lineage>
        <taxon>Bacteria</taxon>
        <taxon>Pseudomonadati</taxon>
        <taxon>Bacteroidota</taxon>
        <taxon>Sphingobacteriia</taxon>
        <taxon>Sphingobacteriales</taxon>
        <taxon>Sphingobacteriaceae</taxon>
        <taxon>Pedobacter</taxon>
    </lineage>
</organism>
<sequence length="64" mass="7387">MERAELESIMKNIEHQEHSSILGGMQQEYEELEQMGYIKINWNESVLSAVITPEGRAFVASLYK</sequence>
<dbReference type="AlphaFoldDB" id="A0A4V6WMW6"/>
<keyword evidence="2" id="KW-1185">Reference proteome</keyword>
<evidence type="ECO:0000313" key="2">
    <source>
        <dbReference type="Proteomes" id="UP000308181"/>
    </source>
</evidence>
<dbReference type="Proteomes" id="UP000308181">
    <property type="component" value="Unassembled WGS sequence"/>
</dbReference>
<reference evidence="1 2" key="1">
    <citation type="submission" date="2019-04" db="EMBL/GenBank/DDBJ databases">
        <title>Pedobacter sp. AR-3-17 sp. nov., isolated from Arctic soil.</title>
        <authorList>
            <person name="Dahal R.H."/>
            <person name="Kim D.-U."/>
        </authorList>
    </citation>
    <scope>NUCLEOTIDE SEQUENCE [LARGE SCALE GENOMIC DNA]</scope>
    <source>
        <strain evidence="1 2">AR-3-17</strain>
    </source>
</reference>
<protein>
    <submittedName>
        <fullName evidence="1">Uncharacterized protein</fullName>
    </submittedName>
</protein>
<dbReference type="RefSeq" id="WP_136826332.1">
    <property type="nucleotide sequence ID" value="NZ_SWBP01000003.1"/>
</dbReference>
<comment type="caution">
    <text evidence="1">The sequence shown here is derived from an EMBL/GenBank/DDBJ whole genome shotgun (WGS) entry which is preliminary data.</text>
</comment>
<name>A0A4V6WMW6_9SPHI</name>
<accession>A0A4V6WMW6</accession>
<dbReference type="OrthoDB" id="771249at2"/>
<evidence type="ECO:0000313" key="1">
    <source>
        <dbReference type="EMBL" id="TKB97757.1"/>
    </source>
</evidence>
<proteinExistence type="predicted"/>